<organism evidence="3 4">
    <name type="scientific">Dictyobacter kobayashii</name>
    <dbReference type="NCBI Taxonomy" id="2014872"/>
    <lineage>
        <taxon>Bacteria</taxon>
        <taxon>Bacillati</taxon>
        <taxon>Chloroflexota</taxon>
        <taxon>Ktedonobacteria</taxon>
        <taxon>Ktedonobacterales</taxon>
        <taxon>Dictyobacteraceae</taxon>
        <taxon>Dictyobacter</taxon>
    </lineage>
</organism>
<gene>
    <name evidence="3" type="ORF">KDK_28510</name>
</gene>
<feature type="transmembrane region" description="Helical" evidence="2">
    <location>
        <begin position="149"/>
        <end position="167"/>
    </location>
</feature>
<evidence type="ECO:0000313" key="3">
    <source>
        <dbReference type="EMBL" id="GCE19051.1"/>
    </source>
</evidence>
<sequence length="202" mass="21860">MATSTRRINNQAVKRETQPQAEVAVPESDVVKTVEVAGPAEAIVVEPAVQPVIESPFRFRLNLWQRQRPVVGSLMIVTAGILVLWGPLALMQFAFLPGNTIWAGLLVGTVLCVLGLLQLFFPGYALVTGILAIVCALASLMAAAGGFGIGMILGIIGGAQGVAWCSVTMTRAEYQHMLDQQSRRPRKKRWPGLRKRQADSQL</sequence>
<feature type="region of interest" description="Disordered" evidence="1">
    <location>
        <begin position="182"/>
        <end position="202"/>
    </location>
</feature>
<evidence type="ECO:0000256" key="1">
    <source>
        <dbReference type="SAM" id="MobiDB-lite"/>
    </source>
</evidence>
<feature type="transmembrane region" description="Helical" evidence="2">
    <location>
        <begin position="70"/>
        <end position="95"/>
    </location>
</feature>
<dbReference type="OrthoDB" id="2374834at2"/>
<feature type="compositionally biased region" description="Basic residues" evidence="1">
    <location>
        <begin position="183"/>
        <end position="195"/>
    </location>
</feature>
<keyword evidence="4" id="KW-1185">Reference proteome</keyword>
<dbReference type="RefSeq" id="WP_126550785.1">
    <property type="nucleotide sequence ID" value="NZ_BIFS01000001.1"/>
</dbReference>
<accession>A0A402AIU2</accession>
<proteinExistence type="predicted"/>
<evidence type="ECO:0000256" key="2">
    <source>
        <dbReference type="SAM" id="Phobius"/>
    </source>
</evidence>
<protein>
    <submittedName>
        <fullName evidence="3">Uncharacterized protein</fullName>
    </submittedName>
</protein>
<dbReference type="InterPro" id="IPR046096">
    <property type="entry name" value="DUF6114"/>
</dbReference>
<keyword evidence="2" id="KW-1133">Transmembrane helix</keyword>
<feature type="transmembrane region" description="Helical" evidence="2">
    <location>
        <begin position="124"/>
        <end position="143"/>
    </location>
</feature>
<reference evidence="4" key="1">
    <citation type="submission" date="2018-12" db="EMBL/GenBank/DDBJ databases">
        <title>Tengunoibacter tsumagoiensis gen. nov., sp. nov., Dictyobacter kobayashii sp. nov., D. alpinus sp. nov., and D. joshuensis sp. nov. and description of Dictyobacteraceae fam. nov. within the order Ktedonobacterales isolated from Tengu-no-mugimeshi.</title>
        <authorList>
            <person name="Wang C.M."/>
            <person name="Zheng Y."/>
            <person name="Sakai Y."/>
            <person name="Toyoda A."/>
            <person name="Minakuchi Y."/>
            <person name="Abe K."/>
            <person name="Yokota A."/>
            <person name="Yabe S."/>
        </authorList>
    </citation>
    <scope>NUCLEOTIDE SEQUENCE [LARGE SCALE GENOMIC DNA]</scope>
    <source>
        <strain evidence="4">Uno11</strain>
    </source>
</reference>
<comment type="caution">
    <text evidence="3">The sequence shown here is derived from an EMBL/GenBank/DDBJ whole genome shotgun (WGS) entry which is preliminary data.</text>
</comment>
<dbReference type="AlphaFoldDB" id="A0A402AIU2"/>
<keyword evidence="2" id="KW-0472">Membrane</keyword>
<evidence type="ECO:0000313" key="4">
    <source>
        <dbReference type="Proteomes" id="UP000287188"/>
    </source>
</evidence>
<dbReference type="Pfam" id="PF19609">
    <property type="entry name" value="DUF6114"/>
    <property type="match status" value="1"/>
</dbReference>
<dbReference type="EMBL" id="BIFS01000001">
    <property type="protein sequence ID" value="GCE19051.1"/>
    <property type="molecule type" value="Genomic_DNA"/>
</dbReference>
<feature type="transmembrane region" description="Helical" evidence="2">
    <location>
        <begin position="101"/>
        <end position="117"/>
    </location>
</feature>
<name>A0A402AIU2_9CHLR</name>
<keyword evidence="2" id="KW-0812">Transmembrane</keyword>
<dbReference type="Proteomes" id="UP000287188">
    <property type="component" value="Unassembled WGS sequence"/>
</dbReference>